<dbReference type="PROSITE" id="PS51257">
    <property type="entry name" value="PROKAR_LIPOPROTEIN"/>
    <property type="match status" value="1"/>
</dbReference>
<evidence type="ECO:0000256" key="2">
    <source>
        <dbReference type="SAM" id="SignalP"/>
    </source>
</evidence>
<dbReference type="RefSeq" id="WP_084249464.1">
    <property type="nucleotide sequence ID" value="NZ_BJMO01000095.1"/>
</dbReference>
<dbReference type="PANTHER" id="PTHR39335">
    <property type="entry name" value="BLL4220 PROTEIN"/>
    <property type="match status" value="1"/>
</dbReference>
<keyword evidence="2" id="KW-0732">Signal</keyword>
<dbReference type="EMBL" id="CP014518">
    <property type="protein sequence ID" value="AMM32935.1"/>
    <property type="molecule type" value="Genomic_DNA"/>
</dbReference>
<name>A0A127A2W0_9MICC</name>
<keyword evidence="4" id="KW-1185">Reference proteome</keyword>
<evidence type="ECO:0008006" key="5">
    <source>
        <dbReference type="Google" id="ProtNLM"/>
    </source>
</evidence>
<dbReference type="Pfam" id="PF03640">
    <property type="entry name" value="Lipoprotein_15"/>
    <property type="match status" value="2"/>
</dbReference>
<feature type="region of interest" description="Disordered" evidence="1">
    <location>
        <begin position="170"/>
        <end position="192"/>
    </location>
</feature>
<evidence type="ECO:0000256" key="1">
    <source>
        <dbReference type="SAM" id="MobiDB-lite"/>
    </source>
</evidence>
<dbReference type="InterPro" id="IPR005297">
    <property type="entry name" value="Lipoprotein_repeat"/>
</dbReference>
<proteinExistence type="predicted"/>
<feature type="compositionally biased region" description="Low complexity" evidence="1">
    <location>
        <begin position="172"/>
        <end position="192"/>
    </location>
</feature>
<dbReference type="KEGG" id="satk:SA2016_2266"/>
<dbReference type="GO" id="GO:0043448">
    <property type="term" value="P:alkane catabolic process"/>
    <property type="evidence" value="ECO:0007669"/>
    <property type="project" value="TreeGrafter"/>
</dbReference>
<feature type="signal peptide" evidence="2">
    <location>
        <begin position="1"/>
        <end position="21"/>
    </location>
</feature>
<evidence type="ECO:0000313" key="4">
    <source>
        <dbReference type="Proteomes" id="UP000070134"/>
    </source>
</evidence>
<dbReference type="OrthoDB" id="597632at2"/>
<accession>A0A127A2W0</accession>
<gene>
    <name evidence="3" type="ORF">SA2016_2266</name>
</gene>
<dbReference type="PANTHER" id="PTHR39335:SF1">
    <property type="entry name" value="BLL4220 PROTEIN"/>
    <property type="match status" value="1"/>
</dbReference>
<dbReference type="Proteomes" id="UP000070134">
    <property type="component" value="Chromosome"/>
</dbReference>
<feature type="chain" id="PRO_5039023343" description="Lipoprotein" evidence="2">
    <location>
        <begin position="22"/>
        <end position="192"/>
    </location>
</feature>
<dbReference type="STRING" id="37927.SA2016_2266"/>
<evidence type="ECO:0000313" key="3">
    <source>
        <dbReference type="EMBL" id="AMM32935.1"/>
    </source>
</evidence>
<protein>
    <recommendedName>
        <fullName evidence="5">Lipoprotein</fullName>
    </recommendedName>
</protein>
<dbReference type="AlphaFoldDB" id="A0A127A2W0"/>
<sequence precursor="true">MNKRAALLFATASAACALALAGCMGSGGSGSGYGAGGTASSASTTTSSASGSGALSLQTSTVGGQRIVVDGRGVTVYFYTLDKPGETKSACTGGCASLWPAVTSDTAPKLQGVTGKTGTVASADGRQQVTINGMPIYYYAKDTGPGQAHGQGVAGVWYVVGSDGSMIQTPLTAASGTPGMSGSSASSGTSGY</sequence>
<reference evidence="3 4" key="1">
    <citation type="submission" date="2016-02" db="EMBL/GenBank/DDBJ databases">
        <title>Complete genome of Sinomonas atrocyanea KCTC 3377.</title>
        <authorList>
            <person name="Kim K.M."/>
        </authorList>
    </citation>
    <scope>NUCLEOTIDE SEQUENCE [LARGE SCALE GENOMIC DNA]</scope>
    <source>
        <strain evidence="3 4">KCTC 3377</strain>
    </source>
</reference>
<organism evidence="3 4">
    <name type="scientific">Sinomonas atrocyanea</name>
    <dbReference type="NCBI Taxonomy" id="37927"/>
    <lineage>
        <taxon>Bacteria</taxon>
        <taxon>Bacillati</taxon>
        <taxon>Actinomycetota</taxon>
        <taxon>Actinomycetes</taxon>
        <taxon>Micrococcales</taxon>
        <taxon>Micrococcaceae</taxon>
        <taxon>Sinomonas</taxon>
    </lineage>
</organism>